<sequence length="213" mass="24175">MTMLFRHLRLYNLQTLRIKLRQTDTEDLEGGKQWLALQRALERMQFPQLKTVNIEIAFVVYESQDLNASAVAFTRSVVNLELVFHYEFLATPSIPQFVLLDDELHGDYAASREEMVACVERLKLANPTIRSVPSRNRWSTRRNPASSDDSTDSVAGISIKADEVAYHLCDEAVQTLLDALWDHVQDQPDISAQFEEFGVQMQVASASEPESDA</sequence>
<evidence type="ECO:0000313" key="1">
    <source>
        <dbReference type="EMBL" id="KAJ9099712.1"/>
    </source>
</evidence>
<dbReference type="EMBL" id="JASBWS010000080">
    <property type="protein sequence ID" value="KAJ9099712.1"/>
    <property type="molecule type" value="Genomic_DNA"/>
</dbReference>
<protein>
    <submittedName>
        <fullName evidence="1">Uncharacterized protein</fullName>
    </submittedName>
</protein>
<keyword evidence="2" id="KW-1185">Reference proteome</keyword>
<reference evidence="1" key="1">
    <citation type="submission" date="2023-04" db="EMBL/GenBank/DDBJ databases">
        <title>Draft Genome sequencing of Naganishia species isolated from polar environments using Oxford Nanopore Technology.</title>
        <authorList>
            <person name="Leo P."/>
            <person name="Venkateswaran K."/>
        </authorList>
    </citation>
    <scope>NUCLEOTIDE SEQUENCE</scope>
    <source>
        <strain evidence="1">MNA-CCFEE 5262</strain>
    </source>
</reference>
<dbReference type="Proteomes" id="UP001230649">
    <property type="component" value="Unassembled WGS sequence"/>
</dbReference>
<name>A0ACC2VK86_9TREE</name>
<evidence type="ECO:0000313" key="2">
    <source>
        <dbReference type="Proteomes" id="UP001230649"/>
    </source>
</evidence>
<proteinExistence type="predicted"/>
<organism evidence="1 2">
    <name type="scientific">Naganishia adeliensis</name>
    <dbReference type="NCBI Taxonomy" id="92952"/>
    <lineage>
        <taxon>Eukaryota</taxon>
        <taxon>Fungi</taxon>
        <taxon>Dikarya</taxon>
        <taxon>Basidiomycota</taxon>
        <taxon>Agaricomycotina</taxon>
        <taxon>Tremellomycetes</taxon>
        <taxon>Filobasidiales</taxon>
        <taxon>Filobasidiaceae</taxon>
        <taxon>Naganishia</taxon>
    </lineage>
</organism>
<gene>
    <name evidence="1" type="ORF">QFC20_005590</name>
</gene>
<comment type="caution">
    <text evidence="1">The sequence shown here is derived from an EMBL/GenBank/DDBJ whole genome shotgun (WGS) entry which is preliminary data.</text>
</comment>
<accession>A0ACC2VK86</accession>